<comment type="caution">
    <text evidence="2">The sequence shown here is derived from an EMBL/GenBank/DDBJ whole genome shotgun (WGS) entry which is preliminary data.</text>
</comment>
<dbReference type="EMBL" id="FNHD01000001">
    <property type="protein sequence ID" value="SDL41758.1"/>
    <property type="molecule type" value="Genomic_DNA"/>
</dbReference>
<keyword evidence="1" id="KW-1133">Transmembrane helix</keyword>
<keyword evidence="1" id="KW-0472">Membrane</keyword>
<feature type="transmembrane region" description="Helical" evidence="1">
    <location>
        <begin position="56"/>
        <end position="79"/>
    </location>
</feature>
<sequence>MIATALITVTYNFYAYMIYLPIVIMLTIFVSQFLFKNSKTFMIDIFRQKEDIAMATNALFKIGFYLLNIGFALCIIEFIQIESVERLVVSLSKKIGGFSIYLGAMMLLNLLLFLRGRKHAMNKIKIEKNENTDI</sequence>
<gene>
    <name evidence="2" type="ORF">SAMN05216273_10174</name>
</gene>
<keyword evidence="1" id="KW-0812">Transmembrane</keyword>
<feature type="transmembrane region" description="Helical" evidence="1">
    <location>
        <begin position="95"/>
        <end position="114"/>
    </location>
</feature>
<dbReference type="Proteomes" id="UP000199242">
    <property type="component" value="Unassembled WGS sequence"/>
</dbReference>
<feature type="transmembrane region" description="Helical" evidence="1">
    <location>
        <begin position="13"/>
        <end position="35"/>
    </location>
</feature>
<evidence type="ECO:0000256" key="1">
    <source>
        <dbReference type="SAM" id="Phobius"/>
    </source>
</evidence>
<keyword evidence="3" id="KW-1185">Reference proteome</keyword>
<accession>A0ABY0QP17</accession>
<proteinExistence type="predicted"/>
<name>A0ABY0QP17_9FLAO</name>
<organism evidence="2 3">
    <name type="scientific">Chryseobacterium taihuense</name>
    <dbReference type="NCBI Taxonomy" id="1141221"/>
    <lineage>
        <taxon>Bacteria</taxon>
        <taxon>Pseudomonadati</taxon>
        <taxon>Bacteroidota</taxon>
        <taxon>Flavobacteriia</taxon>
        <taxon>Flavobacteriales</taxon>
        <taxon>Weeksellaceae</taxon>
        <taxon>Chryseobacterium group</taxon>
        <taxon>Chryseobacterium</taxon>
    </lineage>
</organism>
<reference evidence="2 3" key="1">
    <citation type="submission" date="2016-10" db="EMBL/GenBank/DDBJ databases">
        <authorList>
            <person name="Varghese N."/>
            <person name="Submissions S."/>
        </authorList>
    </citation>
    <scope>NUCLEOTIDE SEQUENCE [LARGE SCALE GENOMIC DNA]</scope>
    <source>
        <strain evidence="2 3">CGMCC 1.10941</strain>
    </source>
</reference>
<evidence type="ECO:0000313" key="2">
    <source>
        <dbReference type="EMBL" id="SDL41758.1"/>
    </source>
</evidence>
<protein>
    <submittedName>
        <fullName evidence="2">Uncharacterized protein</fullName>
    </submittedName>
</protein>
<dbReference type="RefSeq" id="WP_089740961.1">
    <property type="nucleotide sequence ID" value="NZ_FNHD01000001.1"/>
</dbReference>
<evidence type="ECO:0000313" key="3">
    <source>
        <dbReference type="Proteomes" id="UP000199242"/>
    </source>
</evidence>